<dbReference type="InterPro" id="IPR001345">
    <property type="entry name" value="PG/BPGM_mutase_AS"/>
</dbReference>
<dbReference type="EMBL" id="CP021474">
    <property type="protein sequence ID" value="ARW19131.1"/>
    <property type="molecule type" value="Genomic_DNA"/>
</dbReference>
<dbReference type="InterPro" id="IPR029033">
    <property type="entry name" value="His_PPase_superfam"/>
</dbReference>
<dbReference type="AlphaFoldDB" id="A0A1Y0VLQ7"/>
<dbReference type="InterPro" id="IPR005952">
    <property type="entry name" value="Phosphogly_mut1"/>
</dbReference>
<feature type="binding site" evidence="4 6">
    <location>
        <begin position="30"/>
        <end position="37"/>
    </location>
    <ligand>
        <name>substrate</name>
    </ligand>
</feature>
<dbReference type="Gene3D" id="3.40.50.1240">
    <property type="entry name" value="Phosphoglycerate mutase-like"/>
    <property type="match status" value="1"/>
</dbReference>
<feature type="binding site" evidence="4 6">
    <location>
        <position position="82"/>
    </location>
    <ligand>
        <name>substrate</name>
    </ligand>
</feature>
<comment type="function">
    <text evidence="4 8">Catalyzes the interconversion of 2-phosphoglycerate and 3-phosphoglycerate.</text>
</comment>
<keyword evidence="3 4" id="KW-0413">Isomerase</keyword>
<organism evidence="9 10">
    <name type="scientific">Pediococcus pentosaceus</name>
    <dbReference type="NCBI Taxonomy" id="1255"/>
    <lineage>
        <taxon>Bacteria</taxon>
        <taxon>Bacillati</taxon>
        <taxon>Bacillota</taxon>
        <taxon>Bacilli</taxon>
        <taxon>Lactobacillales</taxon>
        <taxon>Lactobacillaceae</taxon>
        <taxon>Pediococcus</taxon>
    </lineage>
</organism>
<accession>A0A1Y0VLQ7</accession>
<protein>
    <recommendedName>
        <fullName evidence="4 8">2,3-bisphosphoglycerate-dependent phosphoglycerate mutase</fullName>
        <shortName evidence="4">BPG-dependent PGAM</shortName>
        <shortName evidence="4">PGAM</shortName>
        <shortName evidence="4">Phosphoglyceromutase</shortName>
        <shortName evidence="4">dPGM</shortName>
        <ecNumber evidence="4 8">5.4.2.11</ecNumber>
    </recommendedName>
</protein>
<dbReference type="UniPathway" id="UPA00109">
    <property type="reaction ID" value="UER00186"/>
</dbReference>
<keyword evidence="4" id="KW-0312">Gluconeogenesis</keyword>
<dbReference type="GO" id="GO:0006094">
    <property type="term" value="P:gluconeogenesis"/>
    <property type="evidence" value="ECO:0007669"/>
    <property type="project" value="UniProtKB-UniRule"/>
</dbReference>
<feature type="binding site" evidence="4 6">
    <location>
        <begin position="43"/>
        <end position="44"/>
    </location>
    <ligand>
        <name>substrate</name>
    </ligand>
</feature>
<evidence type="ECO:0000256" key="7">
    <source>
        <dbReference type="PIRSR" id="PIRSR613078-3"/>
    </source>
</evidence>
<name>A0A1Y0VLQ7_PEDPE</name>
<evidence type="ECO:0000256" key="2">
    <source>
        <dbReference type="ARBA" id="ARBA00023152"/>
    </source>
</evidence>
<dbReference type="GO" id="GO:0004619">
    <property type="term" value="F:phosphoglycerate mutase activity"/>
    <property type="evidence" value="ECO:0007669"/>
    <property type="project" value="UniProtKB-UniRule"/>
</dbReference>
<feature type="binding site" evidence="4 6">
    <location>
        <begin position="109"/>
        <end position="112"/>
    </location>
    <ligand>
        <name>substrate</name>
    </ligand>
</feature>
<keyword evidence="2 4" id="KW-0324">Glycolysis</keyword>
<evidence type="ECO:0000256" key="8">
    <source>
        <dbReference type="RuleBase" id="RU004512"/>
    </source>
</evidence>
<dbReference type="PANTHER" id="PTHR11931">
    <property type="entry name" value="PHOSPHOGLYCERATE MUTASE"/>
    <property type="match status" value="1"/>
</dbReference>
<proteinExistence type="inferred from homology"/>
<comment type="similarity">
    <text evidence="1 4">Belongs to the phosphoglycerate mutase family. BPG-dependent PGAM subfamily.</text>
</comment>
<dbReference type="EC" id="5.4.2.11" evidence="4 8"/>
<dbReference type="NCBIfam" id="TIGR01258">
    <property type="entry name" value="pgm_1"/>
    <property type="match status" value="1"/>
</dbReference>
<dbReference type="Proteomes" id="UP000196118">
    <property type="component" value="Chromosome"/>
</dbReference>
<dbReference type="HAMAP" id="MF_01039">
    <property type="entry name" value="PGAM_GpmA"/>
    <property type="match status" value="1"/>
</dbReference>
<feature type="active site" description="Proton donor/acceptor" evidence="4 5">
    <location>
        <position position="109"/>
    </location>
</feature>
<evidence type="ECO:0000256" key="3">
    <source>
        <dbReference type="ARBA" id="ARBA00023235"/>
    </source>
</evidence>
<comment type="pathway">
    <text evidence="4 8">Carbohydrate degradation; glycolysis; pyruvate from D-glyceraldehyde 3-phosphate: step 3/5.</text>
</comment>
<reference evidence="9 10" key="1">
    <citation type="submission" date="2017-05" db="EMBL/GenBank/DDBJ databases">
        <title>Genome sequence of Pediococcus pentosaceus strain SRCM100892.</title>
        <authorList>
            <person name="Cho S.H."/>
        </authorList>
    </citation>
    <scope>NUCLEOTIDE SEQUENCE [LARGE SCALE GENOMIC DNA]</scope>
    <source>
        <strain evidence="9 10">SRCM100892</strain>
    </source>
</reference>
<evidence type="ECO:0000256" key="4">
    <source>
        <dbReference type="HAMAP-Rule" id="MF_01039"/>
    </source>
</evidence>
<dbReference type="GO" id="GO:0006096">
    <property type="term" value="P:glycolytic process"/>
    <property type="evidence" value="ECO:0007669"/>
    <property type="project" value="UniProtKB-UniRule"/>
</dbReference>
<feature type="active site" description="Tele-phosphohistidine intermediate" evidence="4 5">
    <location>
        <position position="31"/>
    </location>
</feature>
<feature type="binding site" evidence="4 6">
    <location>
        <position position="120"/>
    </location>
    <ligand>
        <name>substrate</name>
    </ligand>
</feature>
<dbReference type="PROSITE" id="PS00175">
    <property type="entry name" value="PG_MUTASE"/>
    <property type="match status" value="1"/>
</dbReference>
<dbReference type="SUPFAM" id="SSF53254">
    <property type="entry name" value="Phosphoglycerate mutase-like"/>
    <property type="match status" value="1"/>
</dbReference>
<feature type="site" description="Transition state stabilizer" evidence="4 7">
    <location>
        <position position="199"/>
    </location>
</feature>
<gene>
    <name evidence="4" type="primary">gpmA</name>
    <name evidence="9" type="ORF">S100892_00536</name>
</gene>
<evidence type="ECO:0000313" key="9">
    <source>
        <dbReference type="EMBL" id="ARW19131.1"/>
    </source>
</evidence>
<comment type="caution">
    <text evidence="4">Lacks conserved residue(s) required for the propagation of feature annotation.</text>
</comment>
<dbReference type="InterPro" id="IPR013078">
    <property type="entry name" value="His_Pase_superF_clade-1"/>
</dbReference>
<evidence type="ECO:0000256" key="6">
    <source>
        <dbReference type="PIRSR" id="PIRSR613078-2"/>
    </source>
</evidence>
<evidence type="ECO:0000256" key="1">
    <source>
        <dbReference type="ARBA" id="ARBA00006717"/>
    </source>
</evidence>
<dbReference type="CDD" id="cd07067">
    <property type="entry name" value="HP_PGM_like"/>
    <property type="match status" value="1"/>
</dbReference>
<evidence type="ECO:0000313" key="10">
    <source>
        <dbReference type="Proteomes" id="UP000196118"/>
    </source>
</evidence>
<dbReference type="Pfam" id="PF00300">
    <property type="entry name" value="His_Phos_1"/>
    <property type="match status" value="1"/>
</dbReference>
<evidence type="ECO:0000256" key="5">
    <source>
        <dbReference type="PIRSR" id="PIRSR613078-1"/>
    </source>
</evidence>
<feature type="binding site" evidence="4 6">
    <location>
        <begin position="136"/>
        <end position="137"/>
    </location>
    <ligand>
        <name>substrate</name>
    </ligand>
</feature>
<sequence length="248" mass="28406">MNNNEVELNDKIELILSRERKELAKLVLIRHGESTANRDNIYTGWSDVPLTPLGIKQAQRAGKLIAKLGINFDMVHTSMLKRAIVTANIVLDDLNQNWLPINKTWRLNERHYGALRGQNKDETRQIYGKEQVALWRRSFDAVPPLLEHPDDDRRYAVNGILNEPLGESLHMAYNRLLPYWIDQIAPRLMEGQNQLVVAHGSSLRALIKYLENISDQGIDGVEVENGEPIIYELKSDLSIQNKIILKEV</sequence>
<dbReference type="SMART" id="SM00855">
    <property type="entry name" value="PGAM"/>
    <property type="match status" value="1"/>
</dbReference>
<comment type="catalytic activity">
    <reaction evidence="4 8">
        <text>(2R)-2-phosphoglycerate = (2R)-3-phosphoglycerate</text>
        <dbReference type="Rhea" id="RHEA:15901"/>
        <dbReference type="ChEBI" id="CHEBI:58272"/>
        <dbReference type="ChEBI" id="CHEBI:58289"/>
        <dbReference type="EC" id="5.4.2.11"/>
    </reaction>
</comment>